<name>A0AAD8CTM2_ACIOX</name>
<keyword evidence="3" id="KW-1185">Reference proteome</keyword>
<evidence type="ECO:0000256" key="1">
    <source>
        <dbReference type="SAM" id="MobiDB-lite"/>
    </source>
</evidence>
<feature type="region of interest" description="Disordered" evidence="1">
    <location>
        <begin position="1"/>
        <end position="25"/>
    </location>
</feature>
<dbReference type="EMBL" id="JAGXEW010000025">
    <property type="protein sequence ID" value="KAK1157634.1"/>
    <property type="molecule type" value="Genomic_DNA"/>
</dbReference>
<accession>A0AAD8CTM2</accession>
<dbReference type="AlphaFoldDB" id="A0AAD8CTM2"/>
<evidence type="ECO:0000313" key="3">
    <source>
        <dbReference type="Proteomes" id="UP001230051"/>
    </source>
</evidence>
<feature type="compositionally biased region" description="Basic and acidic residues" evidence="1">
    <location>
        <begin position="8"/>
        <end position="17"/>
    </location>
</feature>
<sequence length="293" mass="31966">METGVPEAVERESRGTAEEEEENGSSAMIWSLEEANEKQTSQIGASACGATAVIDVLQALGFNVAAQVVDRCVRTNLRKNEALLPEYLLSRSVAGTTSAQLVAGVERLTGGVVVGRLFCLYPERQVDLCRWLCQWIRKGAVPVATMNMQVGVPPGEEIPDAWHHQMVFGVAPDTVYMTNPLEAEKASLVKQRLCSDSVLLVRREDVLMRLSDDTKLSALSQVQDDPRWDQLDVAGQVGQMIYEEITPDEGAATTHLVIPAVYKSGITLFAVKDSELGEELLSATDLPLLHPPH</sequence>
<gene>
    <name evidence="2" type="ORF">AOXY_G23764</name>
</gene>
<reference evidence="2" key="1">
    <citation type="submission" date="2022-02" db="EMBL/GenBank/DDBJ databases">
        <title>Atlantic sturgeon de novo genome assembly.</title>
        <authorList>
            <person name="Stock M."/>
            <person name="Klopp C."/>
            <person name="Guiguen Y."/>
            <person name="Cabau C."/>
            <person name="Parinello H."/>
            <person name="Santidrian Yebra-Pimentel E."/>
            <person name="Kuhl H."/>
            <person name="Dirks R.P."/>
            <person name="Guessner J."/>
            <person name="Wuertz S."/>
            <person name="Du K."/>
            <person name="Schartl M."/>
        </authorList>
    </citation>
    <scope>NUCLEOTIDE SEQUENCE</scope>
    <source>
        <strain evidence="2">STURGEONOMICS-FGT-2020</strain>
        <tissue evidence="2">Whole blood</tissue>
    </source>
</reference>
<dbReference type="Proteomes" id="UP001230051">
    <property type="component" value="Unassembled WGS sequence"/>
</dbReference>
<proteinExistence type="predicted"/>
<comment type="caution">
    <text evidence="2">The sequence shown here is derived from an EMBL/GenBank/DDBJ whole genome shotgun (WGS) entry which is preliminary data.</text>
</comment>
<protein>
    <submittedName>
        <fullName evidence="2">Uncharacterized protein</fullName>
    </submittedName>
</protein>
<evidence type="ECO:0000313" key="2">
    <source>
        <dbReference type="EMBL" id="KAK1157634.1"/>
    </source>
</evidence>
<organism evidence="2 3">
    <name type="scientific">Acipenser oxyrinchus oxyrinchus</name>
    <dbReference type="NCBI Taxonomy" id="40147"/>
    <lineage>
        <taxon>Eukaryota</taxon>
        <taxon>Metazoa</taxon>
        <taxon>Chordata</taxon>
        <taxon>Craniata</taxon>
        <taxon>Vertebrata</taxon>
        <taxon>Euteleostomi</taxon>
        <taxon>Actinopterygii</taxon>
        <taxon>Chondrostei</taxon>
        <taxon>Acipenseriformes</taxon>
        <taxon>Acipenseridae</taxon>
        <taxon>Acipenser</taxon>
    </lineage>
</organism>